<dbReference type="SUPFAM" id="SSF90209">
    <property type="entry name" value="Ran binding protein zinc finger-like"/>
    <property type="match status" value="2"/>
</dbReference>
<organism evidence="6 7">
    <name type="scientific">Senna tora</name>
    <dbReference type="NCBI Taxonomy" id="362788"/>
    <lineage>
        <taxon>Eukaryota</taxon>
        <taxon>Viridiplantae</taxon>
        <taxon>Streptophyta</taxon>
        <taxon>Embryophyta</taxon>
        <taxon>Tracheophyta</taxon>
        <taxon>Spermatophyta</taxon>
        <taxon>Magnoliopsida</taxon>
        <taxon>eudicotyledons</taxon>
        <taxon>Gunneridae</taxon>
        <taxon>Pentapetalae</taxon>
        <taxon>rosids</taxon>
        <taxon>fabids</taxon>
        <taxon>Fabales</taxon>
        <taxon>Fabaceae</taxon>
        <taxon>Caesalpinioideae</taxon>
        <taxon>Cassia clade</taxon>
        <taxon>Senna</taxon>
    </lineage>
</organism>
<feature type="domain" description="RanBP2-type" evidence="5">
    <location>
        <begin position="152"/>
        <end position="183"/>
    </location>
</feature>
<dbReference type="OrthoDB" id="448399at2759"/>
<evidence type="ECO:0000256" key="2">
    <source>
        <dbReference type="ARBA" id="ARBA00022771"/>
    </source>
</evidence>
<dbReference type="PROSITE" id="PS50199">
    <property type="entry name" value="ZF_RANBP2_2"/>
    <property type="match status" value="2"/>
</dbReference>
<evidence type="ECO:0000313" key="7">
    <source>
        <dbReference type="Proteomes" id="UP000634136"/>
    </source>
</evidence>
<dbReference type="Gene3D" id="4.10.1060.10">
    <property type="entry name" value="Zinc finger, RanBP2-type"/>
    <property type="match status" value="2"/>
</dbReference>
<accession>A0A834SLU5</accession>
<dbReference type="InterPro" id="IPR036443">
    <property type="entry name" value="Znf_RanBP2_sf"/>
</dbReference>
<keyword evidence="7" id="KW-1185">Reference proteome</keyword>
<evidence type="ECO:0000259" key="5">
    <source>
        <dbReference type="PROSITE" id="PS50199"/>
    </source>
</evidence>
<sequence>MNLTISVVEYILISEGREDKLVLEMAKHRNTITGKEIARLLVHDQLSPTLTLSHRWGFGDIGFHRSLPPRLFPWICSSPIMHRNQEKKGLFYWVELERKFGKMSYPGGDWMCGACQHVNFKRRDTCQRCGYPKFGGHDPSSYGSINRNTDALAGDWFCTVMNCGAHNYASRSSCFKCGTLKDDYAGSGGYGSGCSFPPGWKPGDWICSSFLSRISSIIATWNANKEPVNSVIT</sequence>
<evidence type="ECO:0000313" key="6">
    <source>
        <dbReference type="EMBL" id="KAF7806364.1"/>
    </source>
</evidence>
<gene>
    <name evidence="6" type="ORF">G2W53_038525</name>
</gene>
<dbReference type="PANTHER" id="PTHR23111:SF74">
    <property type="entry name" value="OS02G0203700 PROTEIN"/>
    <property type="match status" value="1"/>
</dbReference>
<keyword evidence="1" id="KW-0479">Metal-binding</keyword>
<dbReference type="InterPro" id="IPR001876">
    <property type="entry name" value="Znf_RanBP2"/>
</dbReference>
<dbReference type="EMBL" id="JAAIUW010000012">
    <property type="protein sequence ID" value="KAF7806364.1"/>
    <property type="molecule type" value="Genomic_DNA"/>
</dbReference>
<dbReference type="GO" id="GO:0005737">
    <property type="term" value="C:cytoplasm"/>
    <property type="evidence" value="ECO:0007669"/>
    <property type="project" value="TreeGrafter"/>
</dbReference>
<dbReference type="PROSITE" id="PS01358">
    <property type="entry name" value="ZF_RANBP2_1"/>
    <property type="match status" value="2"/>
</dbReference>
<keyword evidence="3" id="KW-0862">Zinc</keyword>
<dbReference type="Proteomes" id="UP000634136">
    <property type="component" value="Unassembled WGS sequence"/>
</dbReference>
<proteinExistence type="predicted"/>
<evidence type="ECO:0000256" key="3">
    <source>
        <dbReference type="ARBA" id="ARBA00022833"/>
    </source>
</evidence>
<dbReference type="SMART" id="SM00547">
    <property type="entry name" value="ZnF_RBZ"/>
    <property type="match status" value="2"/>
</dbReference>
<protein>
    <submittedName>
        <fullName evidence="6">Zinc finger Ran-binding domain-containing protein 2-like isoform X1</fullName>
    </submittedName>
</protein>
<dbReference type="PANTHER" id="PTHR23111">
    <property type="entry name" value="ZINC FINGER PROTEIN"/>
    <property type="match status" value="1"/>
</dbReference>
<dbReference type="GO" id="GO:0003729">
    <property type="term" value="F:mRNA binding"/>
    <property type="evidence" value="ECO:0007669"/>
    <property type="project" value="TreeGrafter"/>
</dbReference>
<dbReference type="Pfam" id="PF00641">
    <property type="entry name" value="Zn_ribbon_RanBP"/>
    <property type="match status" value="1"/>
</dbReference>
<name>A0A834SLU5_9FABA</name>
<dbReference type="GO" id="GO:0008270">
    <property type="term" value="F:zinc ion binding"/>
    <property type="evidence" value="ECO:0007669"/>
    <property type="project" value="UniProtKB-KW"/>
</dbReference>
<feature type="domain" description="RanBP2-type" evidence="5">
    <location>
        <begin position="106"/>
        <end position="135"/>
    </location>
</feature>
<dbReference type="AlphaFoldDB" id="A0A834SLU5"/>
<comment type="caution">
    <text evidence="6">The sequence shown here is derived from an EMBL/GenBank/DDBJ whole genome shotgun (WGS) entry which is preliminary data.</text>
</comment>
<reference evidence="6" key="1">
    <citation type="submission" date="2020-09" db="EMBL/GenBank/DDBJ databases">
        <title>Genome-Enabled Discovery of Anthraquinone Biosynthesis in Senna tora.</title>
        <authorList>
            <person name="Kang S.-H."/>
            <person name="Pandey R.P."/>
            <person name="Lee C.-M."/>
            <person name="Sim J.-S."/>
            <person name="Jeong J.-T."/>
            <person name="Choi B.-S."/>
            <person name="Jung M."/>
            <person name="Ginzburg D."/>
            <person name="Zhao K."/>
            <person name="Won S.Y."/>
            <person name="Oh T.-J."/>
            <person name="Yu Y."/>
            <person name="Kim N.-H."/>
            <person name="Lee O.R."/>
            <person name="Lee T.-H."/>
            <person name="Bashyal P."/>
            <person name="Kim T.-S."/>
            <person name="Lee W.-H."/>
            <person name="Kawkins C."/>
            <person name="Kim C.-K."/>
            <person name="Kim J.S."/>
            <person name="Ahn B.O."/>
            <person name="Rhee S.Y."/>
            <person name="Sohng J.K."/>
        </authorList>
    </citation>
    <scope>NUCLEOTIDE SEQUENCE</scope>
    <source>
        <tissue evidence="6">Leaf</tissue>
    </source>
</reference>
<keyword evidence="2 4" id="KW-0863">Zinc-finger</keyword>
<evidence type="ECO:0000256" key="1">
    <source>
        <dbReference type="ARBA" id="ARBA00022723"/>
    </source>
</evidence>
<evidence type="ECO:0000256" key="4">
    <source>
        <dbReference type="PROSITE-ProRule" id="PRU00322"/>
    </source>
</evidence>